<evidence type="ECO:0000259" key="2">
    <source>
        <dbReference type="Pfam" id="PF00534"/>
    </source>
</evidence>
<dbReference type="Gene3D" id="3.40.50.2000">
    <property type="entry name" value="Glycogen Phosphorylase B"/>
    <property type="match status" value="2"/>
</dbReference>
<dbReference type="EMBL" id="MWQY01000012">
    <property type="protein sequence ID" value="ORC34660.1"/>
    <property type="molecule type" value="Genomic_DNA"/>
</dbReference>
<dbReference type="Pfam" id="PF13477">
    <property type="entry name" value="Glyco_trans_4_2"/>
    <property type="match status" value="1"/>
</dbReference>
<feature type="compositionally biased region" description="Low complexity" evidence="1">
    <location>
        <begin position="81"/>
        <end position="90"/>
    </location>
</feature>
<feature type="compositionally biased region" description="Low complexity" evidence="1">
    <location>
        <begin position="106"/>
        <end position="118"/>
    </location>
</feature>
<dbReference type="Proteomes" id="UP000192343">
    <property type="component" value="Unassembled WGS sequence"/>
</dbReference>
<sequence length="558" mass="60498">MSRVSRKSPSLARSSAPGSKRMCRGPSISRGPEIHGPSMAGITSSSTGAVKATARASVASPASKPHQAALAAFSSPASAARAASGSSDTSVPESGKNFSISRRDSAAPSSRRLSISTSRRSRSGILPSAVSPAPSAALVYSVVRDRPQVSVVQPPRNIGSMQSITAAKPTVFANSAILCNSNGIMEKEHIVISYNGCWYVWNTRRPLIQALQNAGYRLSVVAPRDDYTEKLIEMGLGYRDIELDAKGINPLRDLKTLSQYKRIYRELSPSIILQYTIKPNIYGSIAAKGLGIPVVNNITGLGTVFERHGPLQAAVRMLYRYAFSRADMIFFQNSDDRRLFLDGKLVRKHQTGRLPGSGVNPDYFAPRPRPEGPFCFLFVGRLLKAKGVEDFIAAAEKVKARHPEVRFMLVGPYDSSDPWAADKKLLNSAEERGIIEVPGPTDEIREALAQADCMVLPSRYREGVPRSLLEAASMGKPLIAADSVGTREPVMDGINGFLCRPGDTADLADKMEKMLNLSDTEIEAMGKASRKLVKENFDEAIVINTYLQTVDDILKGRG</sequence>
<comment type="caution">
    <text evidence="4">The sequence shown here is derived from an EMBL/GenBank/DDBJ whole genome shotgun (WGS) entry which is preliminary data.</text>
</comment>
<accession>A0A1Y1RXX1</accession>
<evidence type="ECO:0000313" key="4">
    <source>
        <dbReference type="EMBL" id="ORC34660.1"/>
    </source>
</evidence>
<proteinExistence type="predicted"/>
<dbReference type="PANTHER" id="PTHR12526">
    <property type="entry name" value="GLYCOSYLTRANSFERASE"/>
    <property type="match status" value="1"/>
</dbReference>
<feature type="compositionally biased region" description="Polar residues" evidence="1">
    <location>
        <begin position="7"/>
        <end position="17"/>
    </location>
</feature>
<dbReference type="CDD" id="cd03808">
    <property type="entry name" value="GT4_CapM-like"/>
    <property type="match status" value="1"/>
</dbReference>
<protein>
    <recommendedName>
        <fullName evidence="6">Glycosyltransferase subfamily 4-like N-terminal domain-containing protein</fullName>
    </recommendedName>
</protein>
<dbReference type="PANTHER" id="PTHR12526:SF638">
    <property type="entry name" value="SPORE COAT PROTEIN SA"/>
    <property type="match status" value="1"/>
</dbReference>
<evidence type="ECO:0000313" key="5">
    <source>
        <dbReference type="Proteomes" id="UP000192343"/>
    </source>
</evidence>
<feature type="domain" description="Glycosyl transferase family 1" evidence="2">
    <location>
        <begin position="363"/>
        <end position="531"/>
    </location>
</feature>
<dbReference type="Pfam" id="PF00534">
    <property type="entry name" value="Glycos_transf_1"/>
    <property type="match status" value="1"/>
</dbReference>
<feature type="region of interest" description="Disordered" evidence="1">
    <location>
        <begin position="81"/>
        <end position="130"/>
    </location>
</feature>
<evidence type="ECO:0008006" key="6">
    <source>
        <dbReference type="Google" id="ProtNLM"/>
    </source>
</evidence>
<organism evidence="4 5">
    <name type="scientific">Marispirochaeta aestuarii</name>
    <dbReference type="NCBI Taxonomy" id="1963862"/>
    <lineage>
        <taxon>Bacteria</taxon>
        <taxon>Pseudomonadati</taxon>
        <taxon>Spirochaetota</taxon>
        <taxon>Spirochaetia</taxon>
        <taxon>Spirochaetales</taxon>
        <taxon>Spirochaetaceae</taxon>
        <taxon>Marispirochaeta</taxon>
    </lineage>
</organism>
<name>A0A1Y1RXX1_9SPIO</name>
<dbReference type="InterPro" id="IPR001296">
    <property type="entry name" value="Glyco_trans_1"/>
</dbReference>
<dbReference type="SUPFAM" id="SSF53756">
    <property type="entry name" value="UDP-Glycosyltransferase/glycogen phosphorylase"/>
    <property type="match status" value="1"/>
</dbReference>
<dbReference type="GO" id="GO:0016757">
    <property type="term" value="F:glycosyltransferase activity"/>
    <property type="evidence" value="ECO:0007669"/>
    <property type="project" value="InterPro"/>
</dbReference>
<reference evidence="4 5" key="1">
    <citation type="submission" date="2017-03" db="EMBL/GenBank/DDBJ databases">
        <title>Draft Genome sequence of Marispirochaeta sp. strain JC444.</title>
        <authorList>
            <person name="Shivani Y."/>
            <person name="Subhash Y."/>
            <person name="Sasikala C."/>
            <person name="Ramana C."/>
        </authorList>
    </citation>
    <scope>NUCLEOTIDE SEQUENCE [LARGE SCALE GENOMIC DNA]</scope>
    <source>
        <strain evidence="4 5">JC444</strain>
    </source>
</reference>
<keyword evidence="5" id="KW-1185">Reference proteome</keyword>
<feature type="domain" description="Glycosyltransferase subfamily 4-like N-terminal" evidence="3">
    <location>
        <begin position="207"/>
        <end position="333"/>
    </location>
</feature>
<dbReference type="AlphaFoldDB" id="A0A1Y1RXX1"/>
<feature type="region of interest" description="Disordered" evidence="1">
    <location>
        <begin position="1"/>
        <end position="63"/>
    </location>
</feature>
<gene>
    <name evidence="4" type="ORF">B4O97_11985</name>
</gene>
<evidence type="ECO:0000259" key="3">
    <source>
        <dbReference type="Pfam" id="PF13477"/>
    </source>
</evidence>
<dbReference type="STRING" id="1963862.B4O97_11985"/>
<dbReference type="InterPro" id="IPR028098">
    <property type="entry name" value="Glyco_trans_4-like_N"/>
</dbReference>
<evidence type="ECO:0000256" key="1">
    <source>
        <dbReference type="SAM" id="MobiDB-lite"/>
    </source>
</evidence>